<keyword evidence="2" id="KW-0812">Transmembrane</keyword>
<gene>
    <name evidence="3" type="ORF">OB960_06285</name>
</gene>
<feature type="compositionally biased region" description="Low complexity" evidence="1">
    <location>
        <begin position="226"/>
        <end position="236"/>
    </location>
</feature>
<proteinExistence type="predicted"/>
<reference evidence="3" key="1">
    <citation type="submission" date="2022-09" db="EMBL/GenBank/DDBJ databases">
        <title>Enrichment on poylsaccharides allowed isolation of novel metabolic and taxonomic groups of Haloarchaea.</title>
        <authorList>
            <person name="Sorokin D.Y."/>
            <person name="Elcheninov A.G."/>
            <person name="Khizhniak T.V."/>
            <person name="Kolganova T.V."/>
            <person name="Kublanov I.V."/>
        </authorList>
    </citation>
    <scope>NUCLEOTIDE SEQUENCE</scope>
    <source>
        <strain evidence="3">AArc-xg1-1</strain>
    </source>
</reference>
<dbReference type="Proteomes" id="UP001321018">
    <property type="component" value="Unassembled WGS sequence"/>
</dbReference>
<evidence type="ECO:0000256" key="1">
    <source>
        <dbReference type="SAM" id="MobiDB-lite"/>
    </source>
</evidence>
<evidence type="ECO:0000313" key="4">
    <source>
        <dbReference type="Proteomes" id="UP001321018"/>
    </source>
</evidence>
<dbReference type="AlphaFoldDB" id="A0AAP3E134"/>
<evidence type="ECO:0000313" key="3">
    <source>
        <dbReference type="EMBL" id="MCU4741008.1"/>
    </source>
</evidence>
<dbReference type="Pfam" id="PF05552">
    <property type="entry name" value="MS_channel_1st_1"/>
    <property type="match status" value="2"/>
</dbReference>
<accession>A0AAP3E134</accession>
<dbReference type="InterPro" id="IPR008910">
    <property type="entry name" value="MSC_TM_helix"/>
</dbReference>
<dbReference type="InterPro" id="IPR045275">
    <property type="entry name" value="MscS_archaea/bacteria_type"/>
</dbReference>
<dbReference type="EMBL" id="JAOPKA010000003">
    <property type="protein sequence ID" value="MCU4741008.1"/>
    <property type="molecule type" value="Genomic_DNA"/>
</dbReference>
<feature type="transmembrane region" description="Helical" evidence="2">
    <location>
        <begin position="82"/>
        <end position="103"/>
    </location>
</feature>
<evidence type="ECO:0000256" key="2">
    <source>
        <dbReference type="SAM" id="Phobius"/>
    </source>
</evidence>
<dbReference type="GO" id="GO:0008381">
    <property type="term" value="F:mechanosensitive monoatomic ion channel activity"/>
    <property type="evidence" value="ECO:0007669"/>
    <property type="project" value="InterPro"/>
</dbReference>
<protein>
    <submittedName>
        <fullName evidence="3">Uncharacterized protein</fullName>
    </submittedName>
</protein>
<feature type="transmembrane region" description="Helical" evidence="2">
    <location>
        <begin position="20"/>
        <end position="42"/>
    </location>
</feature>
<feature type="transmembrane region" description="Helical" evidence="2">
    <location>
        <begin position="155"/>
        <end position="175"/>
    </location>
</feature>
<dbReference type="PANTHER" id="PTHR30221">
    <property type="entry name" value="SMALL-CONDUCTANCE MECHANOSENSITIVE CHANNEL"/>
    <property type="match status" value="1"/>
</dbReference>
<organism evidence="3 4">
    <name type="scientific">Natronoglomus mannanivorans</name>
    <dbReference type="NCBI Taxonomy" id="2979990"/>
    <lineage>
        <taxon>Archaea</taxon>
        <taxon>Methanobacteriati</taxon>
        <taxon>Methanobacteriota</taxon>
        <taxon>Stenosarchaea group</taxon>
        <taxon>Halobacteria</taxon>
        <taxon>Halobacteriales</taxon>
        <taxon>Natrialbaceae</taxon>
        <taxon>Natronoglomus</taxon>
    </lineage>
</organism>
<dbReference type="PANTHER" id="PTHR30221:SF1">
    <property type="entry name" value="SMALL-CONDUCTANCE MECHANOSENSITIVE CHANNEL"/>
    <property type="match status" value="1"/>
</dbReference>
<feature type="transmembrane region" description="Helical" evidence="2">
    <location>
        <begin position="115"/>
        <end position="135"/>
    </location>
</feature>
<sequence>MRETPLVAGRIRMELESAIVDFFAFLPDLIVGLVILLVGYVLGSKLEPVVRRIAQRAHADEKVTETPLGVLFPDRPGAVADAVGVLVKYYIVLLAAFGAAEYLGFQTVTGWFESVIGYVPSFAAGLLILAVGFFVADYVATAVRESEVVGDSSYAPLAGAVTKAFLSFVVVVIGLDTLGVNVTILYTFAETFALAAGLAFALAVGIALGWGGKDYVAENLDDWLPDSSDSGSGSSSEADPDGKPATPSDD</sequence>
<keyword evidence="2" id="KW-1133">Transmembrane helix</keyword>
<keyword evidence="2" id="KW-0472">Membrane</keyword>
<feature type="region of interest" description="Disordered" evidence="1">
    <location>
        <begin position="226"/>
        <end position="250"/>
    </location>
</feature>
<comment type="caution">
    <text evidence="3">The sequence shown here is derived from an EMBL/GenBank/DDBJ whole genome shotgun (WGS) entry which is preliminary data.</text>
</comment>
<dbReference type="Gene3D" id="1.10.287.1260">
    <property type="match status" value="1"/>
</dbReference>
<dbReference type="RefSeq" id="WP_338002846.1">
    <property type="nucleotide sequence ID" value="NZ_JAOPKA010000003.1"/>
</dbReference>
<feature type="transmembrane region" description="Helical" evidence="2">
    <location>
        <begin position="187"/>
        <end position="210"/>
    </location>
</feature>
<name>A0AAP3E134_9EURY</name>